<organism evidence="2 3">
    <name type="scientific">Lithospermum erythrorhizon</name>
    <name type="common">Purple gromwell</name>
    <name type="synonym">Lithospermum officinale var. erythrorhizon</name>
    <dbReference type="NCBI Taxonomy" id="34254"/>
    <lineage>
        <taxon>Eukaryota</taxon>
        <taxon>Viridiplantae</taxon>
        <taxon>Streptophyta</taxon>
        <taxon>Embryophyta</taxon>
        <taxon>Tracheophyta</taxon>
        <taxon>Spermatophyta</taxon>
        <taxon>Magnoliopsida</taxon>
        <taxon>eudicotyledons</taxon>
        <taxon>Gunneridae</taxon>
        <taxon>Pentapetalae</taxon>
        <taxon>asterids</taxon>
        <taxon>lamiids</taxon>
        <taxon>Boraginales</taxon>
        <taxon>Boraginaceae</taxon>
        <taxon>Boraginoideae</taxon>
        <taxon>Lithospermeae</taxon>
        <taxon>Lithospermum</taxon>
    </lineage>
</organism>
<reference evidence="2 3" key="1">
    <citation type="submission" date="2024-01" db="EMBL/GenBank/DDBJ databases">
        <title>The complete chloroplast genome sequence of Lithospermum erythrorhizon: insights into the phylogenetic relationship among Boraginaceae species and the maternal lineages of purple gromwells.</title>
        <authorList>
            <person name="Okada T."/>
            <person name="Watanabe K."/>
        </authorList>
    </citation>
    <scope>NUCLEOTIDE SEQUENCE [LARGE SCALE GENOMIC DNA]</scope>
</reference>
<keyword evidence="3" id="KW-1185">Reference proteome</keyword>
<name>A0AAV3S070_LITER</name>
<proteinExistence type="predicted"/>
<gene>
    <name evidence="2" type="ORF">LIER_34689</name>
</gene>
<feature type="region of interest" description="Disordered" evidence="1">
    <location>
        <begin position="66"/>
        <end position="95"/>
    </location>
</feature>
<evidence type="ECO:0000256" key="1">
    <source>
        <dbReference type="SAM" id="MobiDB-lite"/>
    </source>
</evidence>
<evidence type="ECO:0000313" key="3">
    <source>
        <dbReference type="Proteomes" id="UP001454036"/>
    </source>
</evidence>
<dbReference type="AlphaFoldDB" id="A0AAV3S070"/>
<evidence type="ECO:0000313" key="2">
    <source>
        <dbReference type="EMBL" id="GAA0187401.1"/>
    </source>
</evidence>
<dbReference type="EMBL" id="BAABME010014672">
    <property type="protein sequence ID" value="GAA0187401.1"/>
    <property type="molecule type" value="Genomic_DNA"/>
</dbReference>
<protein>
    <submittedName>
        <fullName evidence="2">Uncharacterized protein</fullName>
    </submittedName>
</protein>
<sequence length="95" mass="10340">MDSQIEANKVARLTNIGVTTWSIAKADIINVDAPKENMTGTNKKVMNIRDFGVASLEGKSSFIMSASKEDSTQSQKTPSLYEPSSYSKNNMGFEG</sequence>
<comment type="caution">
    <text evidence="2">The sequence shown here is derived from an EMBL/GenBank/DDBJ whole genome shotgun (WGS) entry which is preliminary data.</text>
</comment>
<accession>A0AAV3S070</accession>
<dbReference type="Proteomes" id="UP001454036">
    <property type="component" value="Unassembled WGS sequence"/>
</dbReference>
<feature type="compositionally biased region" description="Polar residues" evidence="1">
    <location>
        <begin position="72"/>
        <end position="95"/>
    </location>
</feature>